<reference evidence="1" key="1">
    <citation type="submission" date="2020-03" db="EMBL/GenBank/DDBJ databases">
        <title>The deep terrestrial virosphere.</title>
        <authorList>
            <person name="Holmfeldt K."/>
            <person name="Nilsson E."/>
            <person name="Simone D."/>
            <person name="Lopez-Fernandez M."/>
            <person name="Wu X."/>
            <person name="de Brujin I."/>
            <person name="Lundin D."/>
            <person name="Andersson A."/>
            <person name="Bertilsson S."/>
            <person name="Dopson M."/>
        </authorList>
    </citation>
    <scope>NUCLEOTIDE SEQUENCE</scope>
    <source>
        <strain evidence="1">MM415A00528</strain>
    </source>
</reference>
<evidence type="ECO:0000313" key="1">
    <source>
        <dbReference type="EMBL" id="QJA81463.1"/>
    </source>
</evidence>
<organism evidence="1">
    <name type="scientific">viral metagenome</name>
    <dbReference type="NCBI Taxonomy" id="1070528"/>
    <lineage>
        <taxon>unclassified sequences</taxon>
        <taxon>metagenomes</taxon>
        <taxon>organismal metagenomes</taxon>
    </lineage>
</organism>
<proteinExistence type="predicted"/>
<dbReference type="AlphaFoldDB" id="A0A6M3KHL6"/>
<name>A0A6M3KHL6_9ZZZZ</name>
<gene>
    <name evidence="1" type="ORF">MM415A00528_0006</name>
</gene>
<accession>A0A6M3KHL6</accession>
<sequence>MKVVDHSSCNYRYGKVTDECFFDEEAWVYKLGEQDGPSGMIEFMCVNCGRAIYTVPLDDCDPELVDELLNELSDVYREEDS</sequence>
<protein>
    <submittedName>
        <fullName evidence="1">Uncharacterized protein</fullName>
    </submittedName>
</protein>
<dbReference type="EMBL" id="MT142460">
    <property type="protein sequence ID" value="QJA81463.1"/>
    <property type="molecule type" value="Genomic_DNA"/>
</dbReference>